<dbReference type="Proteomes" id="UP001227126">
    <property type="component" value="Unassembled WGS sequence"/>
</dbReference>
<dbReference type="PANTHER" id="PTHR40267">
    <property type="entry name" value="BLR3294 PROTEIN"/>
    <property type="match status" value="1"/>
</dbReference>
<gene>
    <name evidence="1" type="ORF">QO034_10930</name>
</gene>
<comment type="caution">
    <text evidence="1">The sequence shown here is derived from an EMBL/GenBank/DDBJ whole genome shotgun (WGS) entry which is preliminary data.</text>
</comment>
<dbReference type="Pfam" id="PF17645">
    <property type="entry name" value="Amdase"/>
    <property type="match status" value="1"/>
</dbReference>
<name>A0ABT7FES8_9RHOB</name>
<dbReference type="InterPro" id="IPR053714">
    <property type="entry name" value="Iso_Racemase_Enz_sf"/>
</dbReference>
<evidence type="ECO:0000313" key="2">
    <source>
        <dbReference type="Proteomes" id="UP001227126"/>
    </source>
</evidence>
<accession>A0ABT7FES8</accession>
<keyword evidence="2" id="KW-1185">Reference proteome</keyword>
<dbReference type="PANTHER" id="PTHR40267:SF1">
    <property type="entry name" value="BLR3294 PROTEIN"/>
    <property type="match status" value="1"/>
</dbReference>
<dbReference type="EMBL" id="JASNJE010000011">
    <property type="protein sequence ID" value="MDK3073626.1"/>
    <property type="molecule type" value="Genomic_DNA"/>
</dbReference>
<dbReference type="Gene3D" id="3.40.50.12500">
    <property type="match status" value="1"/>
</dbReference>
<proteinExistence type="predicted"/>
<organism evidence="1 2">
    <name type="scientific">Sedimentitalea xiamensis</name>
    <dbReference type="NCBI Taxonomy" id="3050037"/>
    <lineage>
        <taxon>Bacteria</taxon>
        <taxon>Pseudomonadati</taxon>
        <taxon>Pseudomonadota</taxon>
        <taxon>Alphaproteobacteria</taxon>
        <taxon>Rhodobacterales</taxon>
        <taxon>Paracoccaceae</taxon>
        <taxon>Sedimentitalea</taxon>
    </lineage>
</organism>
<reference evidence="1 2" key="1">
    <citation type="submission" date="2023-05" db="EMBL/GenBank/DDBJ databases">
        <title>Sedimentitalea sp. nov. JM2-8.</title>
        <authorList>
            <person name="Huang J."/>
        </authorList>
    </citation>
    <scope>NUCLEOTIDE SEQUENCE [LARGE SCALE GENOMIC DNA]</scope>
    <source>
        <strain evidence="1 2">JM2-8</strain>
    </source>
</reference>
<sequence>MIGVLTPSSNTVLEPLTSAIMSDVPNASAHFSRFRVKEISLSDKSNEQFRIEPQMIAADLLADACVNSIVWSGTSASWLGFEKDREMCEMIKDRTGITASSSVLAINEALERLDVDSFGLVTPYVEDVQRLIVANYKIAGFECRAERHLGETVNFAFSNATHDTVRRLVYEVAESKPGAIAIMCTNMQGAAIARELEQETGIPILDSTAAAVWGGLRTAGRDTKGLSRWGSMFDL</sequence>
<dbReference type="InterPro" id="IPR026286">
    <property type="entry name" value="MaiA/AMDase"/>
</dbReference>
<protein>
    <submittedName>
        <fullName evidence="1">Aspartate/glutamate racemase family protein</fullName>
    </submittedName>
</protein>
<dbReference type="PIRSF" id="PIRSF015736">
    <property type="entry name" value="MI"/>
    <property type="match status" value="1"/>
</dbReference>
<evidence type="ECO:0000313" key="1">
    <source>
        <dbReference type="EMBL" id="MDK3073626.1"/>
    </source>
</evidence>
<dbReference type="RefSeq" id="WP_284485566.1">
    <property type="nucleotide sequence ID" value="NZ_JASNJE010000011.1"/>
</dbReference>